<dbReference type="PANTHER" id="PTHR32305">
    <property type="match status" value="1"/>
</dbReference>
<sequence length="505" mass="55737">MRGEVSKREAIVMWRGLYHDHWLLGAHKDTMPRRKWLKLIGTTIAASALARPSSGQQPSGIPSTDVTIDEGTGAPESWEGSYPLSPFSSFNLSTGNLFTSIPIVSFSCRGLSVSLTLFHNSASSSSLQPFGYGWTHSYNWKIQQDSQTGDAIVIRGTGRKHRYTYNAQSGTFTPPSGVYDELVRHPDGTWTLTFKDQTKMNFDSSGKLVAIVDKNGNQVTLSYDSYGRLTQIQEVSGKVLSFGYSTNSGGGGYPGFPGYPPGGGFVDTKVRTVTDPRGKVWQFSYDAYNRLNSITDPMGFVISFSYDAYNRITSITDKRGFVWQYGYDSNGKVIWAKHPDTGNAQISISWDNIGVTITDQDGVKVRYEHNNVGELVKAIAGYGTLNLTTQYAYDGNHNLIQVTTPRGYVWQYGYDSKGNLTSVTDPLGRTTTMTYDERNNLTSVKTPSGKTTYYAYDDRSNLVEVQDALGNITTYTYDAYGNRTSQTIDGKTTLFGYDASGNLTS</sequence>
<reference evidence="3 4" key="1">
    <citation type="submission" date="2022-08" db="EMBL/GenBank/DDBJ databases">
        <title>Bacterial and archaeal communities from various locations to study Microbial Dark Matter (Phase II).</title>
        <authorList>
            <person name="Stepanauskas R."/>
        </authorList>
    </citation>
    <scope>NUCLEOTIDE SEQUENCE [LARGE SCALE GENOMIC DNA]</scope>
    <source>
        <strain evidence="3 4">PD1</strain>
    </source>
</reference>
<keyword evidence="4" id="KW-1185">Reference proteome</keyword>
<dbReference type="InterPro" id="IPR006530">
    <property type="entry name" value="YD"/>
</dbReference>
<evidence type="ECO:0000256" key="1">
    <source>
        <dbReference type="SAM" id="MobiDB-lite"/>
    </source>
</evidence>
<accession>A0ABT2EUL2</accession>
<dbReference type="Proteomes" id="UP001204798">
    <property type="component" value="Unassembled WGS sequence"/>
</dbReference>
<dbReference type="Gene3D" id="2.180.10.10">
    <property type="entry name" value="RHS repeat-associated core"/>
    <property type="match status" value="1"/>
</dbReference>
<dbReference type="EMBL" id="JANUCP010000006">
    <property type="protein sequence ID" value="MCS3920605.1"/>
    <property type="molecule type" value="Genomic_DNA"/>
</dbReference>
<name>A0ABT2EUL2_9BACT</name>
<evidence type="ECO:0000259" key="2">
    <source>
        <dbReference type="Pfam" id="PF20148"/>
    </source>
</evidence>
<dbReference type="PANTHER" id="PTHR32305:SF15">
    <property type="entry name" value="PROTEIN RHSA-RELATED"/>
    <property type="match status" value="1"/>
</dbReference>
<dbReference type="InterPro" id="IPR045351">
    <property type="entry name" value="DUF6531"/>
</dbReference>
<proteinExistence type="predicted"/>
<evidence type="ECO:0000313" key="3">
    <source>
        <dbReference type="EMBL" id="MCS3920605.1"/>
    </source>
</evidence>
<organism evidence="3 4">
    <name type="scientific">Candidatus Fervidibacter sacchari</name>
    <dbReference type="NCBI Taxonomy" id="1448929"/>
    <lineage>
        <taxon>Bacteria</taxon>
        <taxon>Candidatus Fervidibacterota</taxon>
        <taxon>Candidatus Fervidibacter</taxon>
    </lineage>
</organism>
<dbReference type="Pfam" id="PF20148">
    <property type="entry name" value="DUF6531"/>
    <property type="match status" value="1"/>
</dbReference>
<feature type="non-terminal residue" evidence="3">
    <location>
        <position position="505"/>
    </location>
</feature>
<dbReference type="RefSeq" id="WP_259100428.1">
    <property type="nucleotide sequence ID" value="NZ_JANUCP010000006.1"/>
</dbReference>
<dbReference type="Pfam" id="PF05593">
    <property type="entry name" value="RHS_repeat"/>
    <property type="match status" value="5"/>
</dbReference>
<feature type="compositionally biased region" description="Low complexity" evidence="1">
    <location>
        <begin position="52"/>
        <end position="63"/>
    </location>
</feature>
<feature type="region of interest" description="Disordered" evidence="1">
    <location>
        <begin position="50"/>
        <end position="76"/>
    </location>
</feature>
<comment type="caution">
    <text evidence="3">The sequence shown here is derived from an EMBL/GenBank/DDBJ whole genome shotgun (WGS) entry which is preliminary data.</text>
</comment>
<evidence type="ECO:0000313" key="4">
    <source>
        <dbReference type="Proteomes" id="UP001204798"/>
    </source>
</evidence>
<protein>
    <submittedName>
        <fullName evidence="3">YD repeat-containing protein</fullName>
    </submittedName>
</protein>
<feature type="domain" description="DUF6531" evidence="2">
    <location>
        <begin position="91"/>
        <end position="163"/>
    </location>
</feature>
<dbReference type="NCBIfam" id="TIGR01643">
    <property type="entry name" value="YD_repeat_2x"/>
    <property type="match status" value="6"/>
</dbReference>
<dbReference type="Gene3D" id="3.90.930.1">
    <property type="match status" value="1"/>
</dbReference>
<dbReference type="InterPro" id="IPR031325">
    <property type="entry name" value="RHS_repeat"/>
</dbReference>
<gene>
    <name evidence="3" type="ORF">M2350_003040</name>
</gene>
<dbReference type="InterPro" id="IPR050708">
    <property type="entry name" value="T6SS_VgrG/RHS"/>
</dbReference>